<protein>
    <recommendedName>
        <fullName evidence="3">Tellurite resistance protein TerB</fullName>
    </recommendedName>
</protein>
<comment type="caution">
    <text evidence="1">The sequence shown here is derived from an EMBL/GenBank/DDBJ whole genome shotgun (WGS) entry which is preliminary data.</text>
</comment>
<dbReference type="InterPro" id="IPR029024">
    <property type="entry name" value="TerB-like"/>
</dbReference>
<dbReference type="Proteomes" id="UP001597053">
    <property type="component" value="Unassembled WGS sequence"/>
</dbReference>
<accession>A0ABW2ZWQ3</accession>
<keyword evidence="2" id="KW-1185">Reference proteome</keyword>
<evidence type="ECO:0008006" key="3">
    <source>
        <dbReference type="Google" id="ProtNLM"/>
    </source>
</evidence>
<dbReference type="Gene3D" id="1.10.3680.10">
    <property type="entry name" value="TerB-like"/>
    <property type="match status" value="1"/>
</dbReference>
<organism evidence="1 2">
    <name type="scientific">Micromonospora azadirachtae</name>
    <dbReference type="NCBI Taxonomy" id="1970735"/>
    <lineage>
        <taxon>Bacteria</taxon>
        <taxon>Bacillati</taxon>
        <taxon>Actinomycetota</taxon>
        <taxon>Actinomycetes</taxon>
        <taxon>Micromonosporales</taxon>
        <taxon>Micromonosporaceae</taxon>
        <taxon>Micromonospora</taxon>
    </lineage>
</organism>
<gene>
    <name evidence="1" type="ORF">ACFQZ8_03490</name>
</gene>
<reference evidence="2" key="1">
    <citation type="journal article" date="2019" name="Int. J. Syst. Evol. Microbiol.">
        <title>The Global Catalogue of Microorganisms (GCM) 10K type strain sequencing project: providing services to taxonomists for standard genome sequencing and annotation.</title>
        <authorList>
            <consortium name="The Broad Institute Genomics Platform"/>
            <consortium name="The Broad Institute Genome Sequencing Center for Infectious Disease"/>
            <person name="Wu L."/>
            <person name="Ma J."/>
        </authorList>
    </citation>
    <scope>NUCLEOTIDE SEQUENCE [LARGE SCALE GENOMIC DNA]</scope>
    <source>
        <strain evidence="2">JCM 32148</strain>
    </source>
</reference>
<dbReference type="EMBL" id="JBHTHM010000070">
    <property type="protein sequence ID" value="MFD0782990.1"/>
    <property type="molecule type" value="Genomic_DNA"/>
</dbReference>
<dbReference type="SUPFAM" id="SSF158682">
    <property type="entry name" value="TerB-like"/>
    <property type="match status" value="1"/>
</dbReference>
<evidence type="ECO:0000313" key="1">
    <source>
        <dbReference type="EMBL" id="MFD0782990.1"/>
    </source>
</evidence>
<evidence type="ECO:0000313" key="2">
    <source>
        <dbReference type="Proteomes" id="UP001597053"/>
    </source>
</evidence>
<name>A0ABW2ZWQ3_9ACTN</name>
<sequence length="389" mass="42740">MAEASIEVADDGDGSDAPSLRAVVVRRMVELRDFLTGLSLADFESGDWFTKLCMHALRTYTAKVDADYLLQRNPGMPADILVDQRIKLAARHAAIAGAVASSVYSGIYLSKMGPRGGAGSTGAATLAAGGTSAVGTLAYVARLQLRLAWDIAVLYRVPPDLDDPEELGDFVRVALGIKIGELRLTGTVTAAAPLTRKAVKKVYSGKTLQAAKDLPIIGEHLRQKTVIRTAIPVVVVPLAIHASRAMTKDAGEHAREVFRARAKVLERAERLIRRTRHLELLLWVAWLVIEADKVRSDEEYLLMRHLLRLAEEQHQHVDKQLEKVIELDPDDVWERVAAASGDLSDVVDAARKVAEVDGPVNEQEKAVLDELRDRCRHKARRARPSEPDE</sequence>
<proteinExistence type="predicted"/>